<organism evidence="1 2">
    <name type="scientific">Dreissena polymorpha</name>
    <name type="common">Zebra mussel</name>
    <name type="synonym">Mytilus polymorpha</name>
    <dbReference type="NCBI Taxonomy" id="45954"/>
    <lineage>
        <taxon>Eukaryota</taxon>
        <taxon>Metazoa</taxon>
        <taxon>Spiralia</taxon>
        <taxon>Lophotrochozoa</taxon>
        <taxon>Mollusca</taxon>
        <taxon>Bivalvia</taxon>
        <taxon>Autobranchia</taxon>
        <taxon>Heteroconchia</taxon>
        <taxon>Euheterodonta</taxon>
        <taxon>Imparidentia</taxon>
        <taxon>Neoheterodontei</taxon>
        <taxon>Myida</taxon>
        <taxon>Dreissenoidea</taxon>
        <taxon>Dreissenidae</taxon>
        <taxon>Dreissena</taxon>
    </lineage>
</organism>
<gene>
    <name evidence="1" type="ORF">DPMN_157426</name>
</gene>
<reference evidence="1" key="2">
    <citation type="submission" date="2020-11" db="EMBL/GenBank/DDBJ databases">
        <authorList>
            <person name="McCartney M.A."/>
            <person name="Auch B."/>
            <person name="Kono T."/>
            <person name="Mallez S."/>
            <person name="Becker A."/>
            <person name="Gohl D.M."/>
            <person name="Silverstein K.A.T."/>
            <person name="Koren S."/>
            <person name="Bechman K.B."/>
            <person name="Herman A."/>
            <person name="Abrahante J.E."/>
            <person name="Garbe J."/>
        </authorList>
    </citation>
    <scope>NUCLEOTIDE SEQUENCE</scope>
    <source>
        <strain evidence="1">Duluth1</strain>
        <tissue evidence="1">Whole animal</tissue>
    </source>
</reference>
<dbReference type="AlphaFoldDB" id="A0A9D4EFX8"/>
<reference evidence="1" key="1">
    <citation type="journal article" date="2019" name="bioRxiv">
        <title>The Genome of the Zebra Mussel, Dreissena polymorpha: A Resource for Invasive Species Research.</title>
        <authorList>
            <person name="McCartney M.A."/>
            <person name="Auch B."/>
            <person name="Kono T."/>
            <person name="Mallez S."/>
            <person name="Zhang Y."/>
            <person name="Obille A."/>
            <person name="Becker A."/>
            <person name="Abrahante J.E."/>
            <person name="Garbe J."/>
            <person name="Badalamenti J.P."/>
            <person name="Herman A."/>
            <person name="Mangelson H."/>
            <person name="Liachko I."/>
            <person name="Sullivan S."/>
            <person name="Sone E.D."/>
            <person name="Koren S."/>
            <person name="Silverstein K.A.T."/>
            <person name="Beckman K.B."/>
            <person name="Gohl D.M."/>
        </authorList>
    </citation>
    <scope>NUCLEOTIDE SEQUENCE</scope>
    <source>
        <strain evidence="1">Duluth1</strain>
        <tissue evidence="1">Whole animal</tissue>
    </source>
</reference>
<evidence type="ECO:0000313" key="1">
    <source>
        <dbReference type="EMBL" id="KAH3779622.1"/>
    </source>
</evidence>
<comment type="caution">
    <text evidence="1">The sequence shown here is derived from an EMBL/GenBank/DDBJ whole genome shotgun (WGS) entry which is preliminary data.</text>
</comment>
<dbReference type="EMBL" id="JAIWYP010000008">
    <property type="protein sequence ID" value="KAH3779622.1"/>
    <property type="molecule type" value="Genomic_DNA"/>
</dbReference>
<dbReference type="Proteomes" id="UP000828390">
    <property type="component" value="Unassembled WGS sequence"/>
</dbReference>
<proteinExistence type="predicted"/>
<evidence type="ECO:0000313" key="2">
    <source>
        <dbReference type="Proteomes" id="UP000828390"/>
    </source>
</evidence>
<accession>A0A9D4EFX8</accession>
<name>A0A9D4EFX8_DREPO</name>
<sequence>MTELKACPADAYKEVRGMTEFKACPADAYKEVRGMTEFKACPADAYKEVRGIIVAFIALRNASRTGEFVSHWRPCFSTDRNFF</sequence>
<keyword evidence="2" id="KW-1185">Reference proteome</keyword>
<protein>
    <submittedName>
        <fullName evidence="1">Uncharacterized protein</fullName>
    </submittedName>
</protein>
<dbReference type="Gene3D" id="2.10.50.10">
    <property type="entry name" value="Tumor Necrosis Factor Receptor, subunit A, domain 2"/>
    <property type="match status" value="1"/>
</dbReference>